<proteinExistence type="inferred from homology"/>
<evidence type="ECO:0000256" key="6">
    <source>
        <dbReference type="ARBA" id="ARBA00030025"/>
    </source>
</evidence>
<evidence type="ECO:0000256" key="1">
    <source>
        <dbReference type="ARBA" id="ARBA00022676"/>
    </source>
</evidence>
<evidence type="ECO:0000256" key="3">
    <source>
        <dbReference type="ARBA" id="ARBA00024303"/>
    </source>
</evidence>
<gene>
    <name evidence="8" type="ORF">SAMN04488135_114143</name>
</gene>
<dbReference type="InterPro" id="IPR016633">
    <property type="entry name" value="EarP"/>
</dbReference>
<dbReference type="STRING" id="658167.SAMN04488135_114143"/>
<organism evidence="8 9">
    <name type="scientific">Pollutimonas bauzanensis</name>
    <dbReference type="NCBI Taxonomy" id="658167"/>
    <lineage>
        <taxon>Bacteria</taxon>
        <taxon>Pseudomonadati</taxon>
        <taxon>Pseudomonadota</taxon>
        <taxon>Betaproteobacteria</taxon>
        <taxon>Burkholderiales</taxon>
        <taxon>Alcaligenaceae</taxon>
        <taxon>Pollutimonas</taxon>
    </lineage>
</organism>
<name>A0A1M5ZGF7_9BURK</name>
<dbReference type="GO" id="GO:0106361">
    <property type="term" value="F:protein-arginine rhamnosyltransferase activity"/>
    <property type="evidence" value="ECO:0007669"/>
    <property type="project" value="InterPro"/>
</dbReference>
<comment type="catalytic activity">
    <reaction evidence="7">
        <text>dTDP-beta-L-rhamnose + L-arginyl-[protein] = N(omega)-(alpha-L-rhamnosyl)-L-arginyl-[protein] + dTDP + H(+)</text>
        <dbReference type="Rhea" id="RHEA:66692"/>
        <dbReference type="Rhea" id="RHEA-COMP:10532"/>
        <dbReference type="Rhea" id="RHEA-COMP:17096"/>
        <dbReference type="ChEBI" id="CHEBI:15378"/>
        <dbReference type="ChEBI" id="CHEBI:29965"/>
        <dbReference type="ChEBI" id="CHEBI:57510"/>
        <dbReference type="ChEBI" id="CHEBI:58369"/>
        <dbReference type="ChEBI" id="CHEBI:167445"/>
    </reaction>
    <physiologicalReaction direction="left-to-right" evidence="7">
        <dbReference type="Rhea" id="RHEA:66693"/>
    </physiologicalReaction>
</comment>
<dbReference type="Proteomes" id="UP000184226">
    <property type="component" value="Unassembled WGS sequence"/>
</dbReference>
<keyword evidence="9" id="KW-1185">Reference proteome</keyword>
<evidence type="ECO:0000313" key="9">
    <source>
        <dbReference type="Proteomes" id="UP000184226"/>
    </source>
</evidence>
<evidence type="ECO:0000256" key="5">
    <source>
        <dbReference type="ARBA" id="ARBA00024416"/>
    </source>
</evidence>
<reference evidence="8 9" key="1">
    <citation type="submission" date="2016-11" db="EMBL/GenBank/DDBJ databases">
        <authorList>
            <person name="Jaros S."/>
            <person name="Januszkiewicz K."/>
            <person name="Wedrychowicz H."/>
        </authorList>
    </citation>
    <scope>NUCLEOTIDE SEQUENCE [LARGE SCALE GENOMIC DNA]</scope>
    <source>
        <strain evidence="8 9">CGMCC 1.10190</strain>
    </source>
</reference>
<dbReference type="EMBL" id="FQXE01000014">
    <property type="protein sequence ID" value="SHI23300.1"/>
    <property type="molecule type" value="Genomic_DNA"/>
</dbReference>
<evidence type="ECO:0000313" key="8">
    <source>
        <dbReference type="EMBL" id="SHI23300.1"/>
    </source>
</evidence>
<evidence type="ECO:0000256" key="7">
    <source>
        <dbReference type="ARBA" id="ARBA00048472"/>
    </source>
</evidence>
<dbReference type="Pfam" id="PF10093">
    <property type="entry name" value="EarP"/>
    <property type="match status" value="1"/>
</dbReference>
<dbReference type="NCBIfam" id="TIGR03837">
    <property type="entry name" value="efp_Arg_rhamno"/>
    <property type="match status" value="1"/>
</dbReference>
<protein>
    <recommendedName>
        <fullName evidence="5">Protein-arginine rhamnosyltransferase</fullName>
    </recommendedName>
    <alternativeName>
        <fullName evidence="6">EF-P arginine rhamnosyltransferase</fullName>
    </alternativeName>
</protein>
<dbReference type="AlphaFoldDB" id="A0A1M5ZGF7"/>
<accession>A0A1M5ZGF7</accession>
<evidence type="ECO:0000256" key="2">
    <source>
        <dbReference type="ARBA" id="ARBA00022679"/>
    </source>
</evidence>
<comment type="similarity">
    <text evidence="4">Belongs to the glycosyltransferase 104 family.</text>
</comment>
<comment type="function">
    <text evidence="3">Protein-arginine rhamnosyltransferase that catalyzes the transfer of a single rhamnose to elongation factor P (EF-P) on 'Lys-32', a modification required for EF-P-dependent rescue of polyproline stalled ribosomes.</text>
</comment>
<evidence type="ECO:0000256" key="4">
    <source>
        <dbReference type="ARBA" id="ARBA00024346"/>
    </source>
</evidence>
<dbReference type="PIRSF" id="PIRSF015557">
    <property type="entry name" value="UCP015557"/>
    <property type="match status" value="1"/>
</dbReference>
<keyword evidence="2" id="KW-0808">Transferase</keyword>
<sequence>MPRLSFDIFCRVVDNFGDIGVCWRLARQLARLPPGREVRLWVDDLHSFGRIEPGVDPQAAQQSARGVDIVHWTQPAPVLRPHAVVIEAFACDPPAAFIEAMVRQDSLWINLEYLSAEGWVESCHTLPSAQHHGLRKHFFFPGFTPATGGLLREPGLLSERDEWLAQPGQRDALLGAIGVPGRQIERLRQGARQVFLFCYPDAPAQGLLDSLERQACPTLLIVPRGVYPGLQDRPGGRVHVHEMPFVDQAAFDRLLWSSDLNFVRGEDSLVRALWAGKPLVWQIYAQDANTHMIKLQAWLDRSPCRQTVHALMRDWNLGDPEAFALRMNEALEPGNWAQWQSDSAQWSDELAGYPDLAYSLVGFCTQRRRSG</sequence>
<keyword evidence="1" id="KW-0328">Glycosyltransferase</keyword>